<feature type="compositionally biased region" description="Acidic residues" evidence="1">
    <location>
        <begin position="85"/>
        <end position="100"/>
    </location>
</feature>
<comment type="caution">
    <text evidence="2">The sequence shown here is derived from an EMBL/GenBank/DDBJ whole genome shotgun (WGS) entry which is preliminary data.</text>
</comment>
<evidence type="ECO:0000256" key="1">
    <source>
        <dbReference type="SAM" id="MobiDB-lite"/>
    </source>
</evidence>
<proteinExistence type="predicted"/>
<feature type="region of interest" description="Disordered" evidence="1">
    <location>
        <begin position="85"/>
        <end position="113"/>
    </location>
</feature>
<dbReference type="AlphaFoldDB" id="A0A7D9ERF1"/>
<gene>
    <name evidence="2" type="ORF">PACLA_8A011834</name>
</gene>
<accession>A0A7D9ERF1</accession>
<protein>
    <submittedName>
        <fullName evidence="2">Uncharacterized protein</fullName>
    </submittedName>
</protein>
<name>A0A7D9ERF1_PARCT</name>
<keyword evidence="3" id="KW-1185">Reference proteome</keyword>
<reference evidence="2" key="1">
    <citation type="submission" date="2020-04" db="EMBL/GenBank/DDBJ databases">
        <authorList>
            <person name="Alioto T."/>
            <person name="Alioto T."/>
            <person name="Gomez Garrido J."/>
        </authorList>
    </citation>
    <scope>NUCLEOTIDE SEQUENCE</scope>
    <source>
        <strain evidence="2">A484AB</strain>
    </source>
</reference>
<sequence>MEKVKEISQNFAKAVVAGNRSGSGKIVYEFYEKLILIWGGSADIKPLPYGMTADDLVEESSAEDDSNFFNYDEIDREILLAEENEKENVQEDDFEKEGMEESTSTSEVVPSKRKGNCVPQLIDNKRKHLERNLSAAHRDQLLIKEAKEDSKFKKDLADVMRESSNKFAESVKVIGQSMTDLGTGISRSIEMLSGAIMHQAHPNNQNVFYQQRGYQQHMPNNGTYSQYVNLQQVQQPEQQNEESTYYFK</sequence>
<dbReference type="Proteomes" id="UP001152795">
    <property type="component" value="Unassembled WGS sequence"/>
</dbReference>
<organism evidence="2 3">
    <name type="scientific">Paramuricea clavata</name>
    <name type="common">Red gorgonian</name>
    <name type="synonym">Violescent sea-whip</name>
    <dbReference type="NCBI Taxonomy" id="317549"/>
    <lineage>
        <taxon>Eukaryota</taxon>
        <taxon>Metazoa</taxon>
        <taxon>Cnidaria</taxon>
        <taxon>Anthozoa</taxon>
        <taxon>Octocorallia</taxon>
        <taxon>Malacalcyonacea</taxon>
        <taxon>Plexauridae</taxon>
        <taxon>Paramuricea</taxon>
    </lineage>
</organism>
<evidence type="ECO:0000313" key="3">
    <source>
        <dbReference type="Proteomes" id="UP001152795"/>
    </source>
</evidence>
<evidence type="ECO:0000313" key="2">
    <source>
        <dbReference type="EMBL" id="CAB4016609.1"/>
    </source>
</evidence>
<dbReference type="EMBL" id="CACRXK020009186">
    <property type="protein sequence ID" value="CAB4016609.1"/>
    <property type="molecule type" value="Genomic_DNA"/>
</dbReference>